<evidence type="ECO:0000313" key="2">
    <source>
        <dbReference type="Proteomes" id="UP001243375"/>
    </source>
</evidence>
<proteinExistence type="predicted"/>
<name>A0ACC2XL85_9TREE</name>
<organism evidence="1 2">
    <name type="scientific">Naganishia vaughanmartiniae</name>
    <dbReference type="NCBI Taxonomy" id="1424756"/>
    <lineage>
        <taxon>Eukaryota</taxon>
        <taxon>Fungi</taxon>
        <taxon>Dikarya</taxon>
        <taxon>Basidiomycota</taxon>
        <taxon>Agaricomycotina</taxon>
        <taxon>Tremellomycetes</taxon>
        <taxon>Filobasidiales</taxon>
        <taxon>Filobasidiaceae</taxon>
        <taxon>Naganishia</taxon>
    </lineage>
</organism>
<sequence length="76" mass="8632">MGAFEDRLHTLLLPIVEKAIASFHPYLATITEDDPLTQTGRQNPALIMINSAFWDTARWVREDMRFGRDLDAGLNS</sequence>
<reference evidence="1" key="1">
    <citation type="submission" date="2023-04" db="EMBL/GenBank/DDBJ databases">
        <title>Draft Genome sequencing of Naganishia species isolated from polar environments using Oxford Nanopore Technology.</title>
        <authorList>
            <person name="Leo P."/>
            <person name="Venkateswaran K."/>
        </authorList>
    </citation>
    <scope>NUCLEOTIDE SEQUENCE</scope>
    <source>
        <strain evidence="1">MNA-CCFEE 5425</strain>
    </source>
</reference>
<comment type="caution">
    <text evidence="1">The sequence shown here is derived from an EMBL/GenBank/DDBJ whole genome shotgun (WGS) entry which is preliminary data.</text>
</comment>
<accession>A0ACC2XL85</accession>
<evidence type="ECO:0000313" key="1">
    <source>
        <dbReference type="EMBL" id="KAJ9124383.1"/>
    </source>
</evidence>
<dbReference type="EMBL" id="JASBWU010000002">
    <property type="protein sequence ID" value="KAJ9124383.1"/>
    <property type="molecule type" value="Genomic_DNA"/>
</dbReference>
<gene>
    <name evidence="1" type="ORF">QFC22_001183</name>
</gene>
<dbReference type="Proteomes" id="UP001243375">
    <property type="component" value="Unassembled WGS sequence"/>
</dbReference>
<keyword evidence="2" id="KW-1185">Reference proteome</keyword>
<protein>
    <submittedName>
        <fullName evidence="1">Uncharacterized protein</fullName>
    </submittedName>
</protein>